<feature type="transmembrane region" description="Helical" evidence="1">
    <location>
        <begin position="70"/>
        <end position="95"/>
    </location>
</feature>
<keyword evidence="3" id="KW-1185">Reference proteome</keyword>
<dbReference type="Proteomes" id="UP001311730">
    <property type="component" value="Unassembled WGS sequence"/>
</dbReference>
<proteinExistence type="predicted"/>
<keyword evidence="1" id="KW-0812">Transmembrane</keyword>
<evidence type="ECO:0000313" key="2">
    <source>
        <dbReference type="EMBL" id="MEB3073732.1"/>
    </source>
</evidence>
<organism evidence="2 3">
    <name type="scientific">Capnocytophaga gingivalis</name>
    <dbReference type="NCBI Taxonomy" id="1017"/>
    <lineage>
        <taxon>Bacteria</taxon>
        <taxon>Pseudomonadati</taxon>
        <taxon>Bacteroidota</taxon>
        <taxon>Flavobacteriia</taxon>
        <taxon>Flavobacteriales</taxon>
        <taxon>Flavobacteriaceae</taxon>
        <taxon>Capnocytophaga</taxon>
    </lineage>
</organism>
<evidence type="ECO:0008006" key="4">
    <source>
        <dbReference type="Google" id="ProtNLM"/>
    </source>
</evidence>
<sequence length="100" mass="12045">MIVIFLIFFLICYLISFFIVKRFIKKNKWQWFFIIGWIVALLGFIINVFLHHDFGMDGFANISDLKIALVFSIYGTMLEPLHHILFLVAVIWFIVEWYKH</sequence>
<accession>A0ABU5Z6D5</accession>
<dbReference type="EMBL" id="JAYKBW010000001">
    <property type="protein sequence ID" value="MEB3073732.1"/>
    <property type="molecule type" value="Genomic_DNA"/>
</dbReference>
<feature type="transmembrane region" description="Helical" evidence="1">
    <location>
        <begin position="31"/>
        <end position="50"/>
    </location>
</feature>
<evidence type="ECO:0000313" key="3">
    <source>
        <dbReference type="Proteomes" id="UP001311730"/>
    </source>
</evidence>
<reference evidence="2 3" key="1">
    <citation type="submission" date="2023-12" db="EMBL/GenBank/DDBJ databases">
        <title>Genomic sequences of Capnocytophaga and Parvimonas strains.</title>
        <authorList>
            <person name="Watt R.M."/>
            <person name="Wang M."/>
            <person name="Yang T."/>
            <person name="Tong W.M."/>
        </authorList>
    </citation>
    <scope>NUCLEOTIDE SEQUENCE [LARGE SCALE GENOMIC DNA]</scope>
    <source>
        <strain evidence="2 3">CCUG 13096</strain>
    </source>
</reference>
<keyword evidence="1" id="KW-0472">Membrane</keyword>
<protein>
    <recommendedName>
        <fullName evidence="4">Lycopene cyclase domain-containing protein</fullName>
    </recommendedName>
</protein>
<evidence type="ECO:0000256" key="1">
    <source>
        <dbReference type="SAM" id="Phobius"/>
    </source>
</evidence>
<keyword evidence="1" id="KW-1133">Transmembrane helix</keyword>
<dbReference type="RefSeq" id="WP_323982284.1">
    <property type="nucleotide sequence ID" value="NZ_JAYKBW010000001.1"/>
</dbReference>
<feature type="transmembrane region" description="Helical" evidence="1">
    <location>
        <begin position="6"/>
        <end position="24"/>
    </location>
</feature>
<comment type="caution">
    <text evidence="2">The sequence shown here is derived from an EMBL/GenBank/DDBJ whole genome shotgun (WGS) entry which is preliminary data.</text>
</comment>
<name>A0ABU5Z6D5_9FLAO</name>
<gene>
    <name evidence="2" type="ORF">VJJ08_00260</name>
</gene>